<dbReference type="AlphaFoldDB" id="A0A021VSV9"/>
<evidence type="ECO:0008006" key="4">
    <source>
        <dbReference type="Google" id="ProtNLM"/>
    </source>
</evidence>
<dbReference type="EMBL" id="AXCW01000314">
    <property type="protein sequence ID" value="EYR62157.1"/>
    <property type="molecule type" value="Genomic_DNA"/>
</dbReference>
<comment type="caution">
    <text evidence="2">The sequence shown here is derived from an EMBL/GenBank/DDBJ whole genome shotgun (WGS) entry which is preliminary data.</text>
</comment>
<evidence type="ECO:0000313" key="3">
    <source>
        <dbReference type="Proteomes" id="UP000019753"/>
    </source>
</evidence>
<keyword evidence="1" id="KW-0732">Signal</keyword>
<accession>A0A021VSV9</accession>
<proteinExistence type="predicted"/>
<evidence type="ECO:0000313" key="2">
    <source>
        <dbReference type="EMBL" id="EYR62157.1"/>
    </source>
</evidence>
<dbReference type="Proteomes" id="UP000019753">
    <property type="component" value="Unassembled WGS sequence"/>
</dbReference>
<organism evidence="2 3">
    <name type="scientific">Actinotalea ferrariae CF5-4</name>
    <dbReference type="NCBI Taxonomy" id="948458"/>
    <lineage>
        <taxon>Bacteria</taxon>
        <taxon>Bacillati</taxon>
        <taxon>Actinomycetota</taxon>
        <taxon>Actinomycetes</taxon>
        <taxon>Micrococcales</taxon>
        <taxon>Cellulomonadaceae</taxon>
        <taxon>Actinotalea</taxon>
    </lineage>
</organism>
<gene>
    <name evidence="2" type="ORF">N866_11165</name>
</gene>
<feature type="chain" id="PRO_5038576632" description="Lipoprotein" evidence="1">
    <location>
        <begin position="19"/>
        <end position="104"/>
    </location>
</feature>
<name>A0A021VSV9_9CELL</name>
<sequence>MGVLVAVLVGSFACSVLAGGGNDGPEPPTDFEARAQCETWLLDQLRAPSTADFSDVEVTGGPASWEVEGSVDAENGFGAMLRSRWTCDIRLDGDTWRGRATLLE</sequence>
<reference evidence="2 3" key="1">
    <citation type="submission" date="2014-01" db="EMBL/GenBank/DDBJ databases">
        <title>Actinotalea ferrariae CF5-4.</title>
        <authorList>
            <person name="Chen F."/>
            <person name="Li Y."/>
            <person name="Wang G."/>
        </authorList>
    </citation>
    <scope>NUCLEOTIDE SEQUENCE [LARGE SCALE GENOMIC DNA]</scope>
    <source>
        <strain evidence="2 3">CF5-4</strain>
    </source>
</reference>
<keyword evidence="3" id="KW-1185">Reference proteome</keyword>
<dbReference type="RefSeq" id="WP_034228654.1">
    <property type="nucleotide sequence ID" value="NZ_AXCW01000314.1"/>
</dbReference>
<dbReference type="OrthoDB" id="4485548at2"/>
<protein>
    <recommendedName>
        <fullName evidence="4">Lipoprotein</fullName>
    </recommendedName>
</protein>
<feature type="signal peptide" evidence="1">
    <location>
        <begin position="1"/>
        <end position="18"/>
    </location>
</feature>
<evidence type="ECO:0000256" key="1">
    <source>
        <dbReference type="SAM" id="SignalP"/>
    </source>
</evidence>